<dbReference type="NCBIfam" id="NF008977">
    <property type="entry name" value="PRK12324.1-2"/>
    <property type="match status" value="1"/>
</dbReference>
<feature type="transmembrane region" description="Helical" evidence="5">
    <location>
        <begin position="177"/>
        <end position="193"/>
    </location>
</feature>
<evidence type="ECO:0000313" key="6">
    <source>
        <dbReference type="EMBL" id="EGD48653.1"/>
    </source>
</evidence>
<dbReference type="InterPro" id="IPR044878">
    <property type="entry name" value="UbiA_sf"/>
</dbReference>
<comment type="subcellular location">
    <subcellularLocation>
        <location evidence="1">Membrane</location>
        <topology evidence="1">Multi-pass membrane protein</topology>
    </subcellularLocation>
</comment>
<dbReference type="Gene3D" id="1.10.357.140">
    <property type="entry name" value="UbiA prenyltransferase"/>
    <property type="match status" value="1"/>
</dbReference>
<feature type="transmembrane region" description="Helical" evidence="5">
    <location>
        <begin position="287"/>
        <end position="308"/>
    </location>
</feature>
<feature type="transmembrane region" description="Helical" evidence="5">
    <location>
        <begin position="34"/>
        <end position="53"/>
    </location>
</feature>
<keyword evidence="2 5" id="KW-0812">Transmembrane</keyword>
<evidence type="ECO:0000313" key="7">
    <source>
        <dbReference type="Proteomes" id="UP000003860"/>
    </source>
</evidence>
<dbReference type="CDD" id="cd13963">
    <property type="entry name" value="PT_UbiA_2"/>
    <property type="match status" value="1"/>
</dbReference>
<keyword evidence="3 5" id="KW-1133">Transmembrane helix</keyword>
<gene>
    <name evidence="6" type="ORF">Cpap_3076</name>
</gene>
<dbReference type="GO" id="GO:0016020">
    <property type="term" value="C:membrane"/>
    <property type="evidence" value="ECO:0007669"/>
    <property type="project" value="UniProtKB-SubCell"/>
</dbReference>
<evidence type="ECO:0000256" key="2">
    <source>
        <dbReference type="ARBA" id="ARBA00022692"/>
    </source>
</evidence>
<feature type="transmembrane region" description="Helical" evidence="5">
    <location>
        <begin position="214"/>
        <end position="237"/>
    </location>
</feature>
<proteinExistence type="predicted"/>
<dbReference type="InterPro" id="IPR000537">
    <property type="entry name" value="UbiA_prenyltransferase"/>
</dbReference>
<reference evidence="6" key="1">
    <citation type="submission" date="2009-07" db="EMBL/GenBank/DDBJ databases">
        <authorList>
            <consortium name="US DOE Joint Genome Institute (JGI-PGF)"/>
            <person name="Lucas S."/>
            <person name="Copeland A."/>
            <person name="Lapidus A."/>
            <person name="Glavina del Rio T."/>
            <person name="Tice H."/>
            <person name="Bruce D."/>
            <person name="Goodwin L."/>
            <person name="Pitluck S."/>
            <person name="Larimer F."/>
            <person name="Land M.L."/>
            <person name="Mouttaki H."/>
            <person name="He Z."/>
            <person name="Zhou J."/>
            <person name="Hemme C.L."/>
        </authorList>
    </citation>
    <scope>NUCLEOTIDE SEQUENCE [LARGE SCALE GENOMIC DNA]</scope>
    <source>
        <strain evidence="6">DSM 2782</strain>
    </source>
</reference>
<feature type="transmembrane region" description="Helical" evidence="5">
    <location>
        <begin position="101"/>
        <end position="121"/>
    </location>
</feature>
<evidence type="ECO:0000256" key="1">
    <source>
        <dbReference type="ARBA" id="ARBA00004141"/>
    </source>
</evidence>
<dbReference type="OrthoDB" id="9803632at2"/>
<dbReference type="GO" id="GO:0016765">
    <property type="term" value="F:transferase activity, transferring alkyl or aryl (other than methyl) groups"/>
    <property type="evidence" value="ECO:0007669"/>
    <property type="project" value="InterPro"/>
</dbReference>
<protein>
    <submittedName>
        <fullName evidence="6">UbiA prenyltransferase</fullName>
    </submittedName>
</protein>
<evidence type="ECO:0000256" key="3">
    <source>
        <dbReference type="ARBA" id="ARBA00022989"/>
    </source>
</evidence>
<evidence type="ECO:0000256" key="4">
    <source>
        <dbReference type="ARBA" id="ARBA00023136"/>
    </source>
</evidence>
<accession>F1TAW0</accession>
<keyword evidence="7" id="KW-1185">Reference proteome</keyword>
<keyword evidence="4 5" id="KW-0472">Membrane</keyword>
<evidence type="ECO:0000256" key="5">
    <source>
        <dbReference type="SAM" id="Phobius"/>
    </source>
</evidence>
<dbReference type="Proteomes" id="UP000003860">
    <property type="component" value="Unassembled WGS sequence"/>
</dbReference>
<dbReference type="EMBL" id="ACXX02000003">
    <property type="protein sequence ID" value="EGD48653.1"/>
    <property type="molecule type" value="Genomic_DNA"/>
</dbReference>
<feature type="transmembrane region" description="Helical" evidence="5">
    <location>
        <begin position="127"/>
        <end position="144"/>
    </location>
</feature>
<dbReference type="RefSeq" id="WP_004617857.1">
    <property type="nucleotide sequence ID" value="NZ_ACXX02000003.1"/>
</dbReference>
<feature type="transmembrane region" description="Helical" evidence="5">
    <location>
        <begin position="249"/>
        <end position="266"/>
    </location>
</feature>
<feature type="transmembrane region" description="Helical" evidence="5">
    <location>
        <begin position="59"/>
        <end position="80"/>
    </location>
</feature>
<reference evidence="6" key="2">
    <citation type="submission" date="2011-01" db="EMBL/GenBank/DDBJ databases">
        <title>The Non-contiguous Finished genome of Clostridium papyrosolvens.</title>
        <authorList>
            <person name="Lucas S."/>
            <person name="Copeland A."/>
            <person name="Lapidus A."/>
            <person name="Cheng J.-F."/>
            <person name="Goodwin L."/>
            <person name="Pitluck S."/>
            <person name="Misra M."/>
            <person name="Chertkov O."/>
            <person name="Detter J.C."/>
            <person name="Han C."/>
            <person name="Tapia R."/>
            <person name="Land M."/>
            <person name="Hauser L."/>
            <person name="Kyrpides N."/>
            <person name="Ivanova N."/>
            <person name="Pagani I."/>
            <person name="Mouttaki H."/>
            <person name="He Z."/>
            <person name="Zhou J."/>
            <person name="Hemme C.L."/>
            <person name="Woyke T."/>
        </authorList>
    </citation>
    <scope>NUCLEOTIDE SEQUENCE [LARGE SCALE GENOMIC DNA]</scope>
    <source>
        <strain evidence="6">DSM 2782</strain>
    </source>
</reference>
<dbReference type="Pfam" id="PF01040">
    <property type="entry name" value="UbiA"/>
    <property type="match status" value="1"/>
</dbReference>
<organism evidence="6 7">
    <name type="scientific">Ruminiclostridium papyrosolvens DSM 2782</name>
    <dbReference type="NCBI Taxonomy" id="588581"/>
    <lineage>
        <taxon>Bacteria</taxon>
        <taxon>Bacillati</taxon>
        <taxon>Bacillota</taxon>
        <taxon>Clostridia</taxon>
        <taxon>Eubacteriales</taxon>
        <taxon>Oscillospiraceae</taxon>
        <taxon>Ruminiclostridium</taxon>
    </lineage>
</organism>
<dbReference type="eggNOG" id="COG0382">
    <property type="taxonomic scope" value="Bacteria"/>
</dbReference>
<dbReference type="STRING" id="588581.Cpap_3076"/>
<name>F1TAW0_9FIRM</name>
<feature type="transmembrane region" description="Helical" evidence="5">
    <location>
        <begin position="151"/>
        <end position="171"/>
    </location>
</feature>
<dbReference type="AlphaFoldDB" id="F1TAW0"/>
<sequence length="309" mass="35570">MKQETTLDVIEKKEKKDFADALICFMKLIRVRQWSKNIFVFSGMLFPSQIIGFSQVVKLIIAFLLFCGISSSVYIINDIIDLKKDMLHPVKRFRPLASGKIKVKFALLIFYIICPGTILLSFFLNKYFGIVICVYLLMNLSYSLKLKDFVFIDLLIISFGFVLRTLSGIILVHGKNSFWFLLSIAFLSLYLGMNKRKKELLTLEEDSQNHRKNLGEYSIGLINEIIPMLTACTVISYSFHTLYEVKVKYTIFTIPIVVYGIFRYQYLTDKAGYGESPELVLLKDRPIVLALLVWGAIYMSAKLLPYGLF</sequence>
<comment type="caution">
    <text evidence="6">The sequence shown here is derived from an EMBL/GenBank/DDBJ whole genome shotgun (WGS) entry which is preliminary data.</text>
</comment>